<evidence type="ECO:0000313" key="2">
    <source>
        <dbReference type="Proteomes" id="UP001497472"/>
    </source>
</evidence>
<gene>
    <name evidence="1" type="ORF">LNINA_LOCUS3721</name>
</gene>
<dbReference type="Proteomes" id="UP001497472">
    <property type="component" value="Unassembled WGS sequence"/>
</dbReference>
<evidence type="ECO:0000313" key="1">
    <source>
        <dbReference type="EMBL" id="CAK1543938.1"/>
    </source>
</evidence>
<reference evidence="1 2" key="1">
    <citation type="submission" date="2023-11" db="EMBL/GenBank/DDBJ databases">
        <authorList>
            <person name="Okamura Y."/>
        </authorList>
    </citation>
    <scope>NUCLEOTIDE SEQUENCE [LARGE SCALE GENOMIC DNA]</scope>
</reference>
<name>A0AAV1J4F7_9NEOP</name>
<sequence length="221" mass="24951">MKALLPLHQKWDSNGARIEQETPKSDAEKLLNNVQCFYRSPADAIRRAAALSLTKLDEMSWGVVKQTVLAKFSKPKLLQDYFDEILRFQIGVKETASEAALRLWNLIERIPKTVMPEEVVTGFVIFVLCQKDNLIRRELIAHNITTRTQLFRILGGVSLKRRSDGVEANEPEAKRFRATEGFTGRCNFCGISGLSCGMPKSRCAGISRASRPPSTSRPWRK</sequence>
<dbReference type="AlphaFoldDB" id="A0AAV1J4F7"/>
<proteinExistence type="predicted"/>
<organism evidence="1 2">
    <name type="scientific">Leptosia nina</name>
    <dbReference type="NCBI Taxonomy" id="320188"/>
    <lineage>
        <taxon>Eukaryota</taxon>
        <taxon>Metazoa</taxon>
        <taxon>Ecdysozoa</taxon>
        <taxon>Arthropoda</taxon>
        <taxon>Hexapoda</taxon>
        <taxon>Insecta</taxon>
        <taxon>Pterygota</taxon>
        <taxon>Neoptera</taxon>
        <taxon>Endopterygota</taxon>
        <taxon>Lepidoptera</taxon>
        <taxon>Glossata</taxon>
        <taxon>Ditrysia</taxon>
        <taxon>Papilionoidea</taxon>
        <taxon>Pieridae</taxon>
        <taxon>Pierinae</taxon>
        <taxon>Leptosia</taxon>
    </lineage>
</organism>
<dbReference type="EMBL" id="CAVLEF010000005">
    <property type="protein sequence ID" value="CAK1543938.1"/>
    <property type="molecule type" value="Genomic_DNA"/>
</dbReference>
<keyword evidence="2" id="KW-1185">Reference proteome</keyword>
<accession>A0AAV1J4F7</accession>
<comment type="caution">
    <text evidence="1">The sequence shown here is derived from an EMBL/GenBank/DDBJ whole genome shotgun (WGS) entry which is preliminary data.</text>
</comment>
<protein>
    <submittedName>
        <fullName evidence="1">Uncharacterized protein</fullName>
    </submittedName>
</protein>